<dbReference type="STRING" id="53326.A0A016S7J0"/>
<keyword evidence="7" id="KW-0407">Ion channel</keyword>
<dbReference type="PROSITE" id="PS50042">
    <property type="entry name" value="CNMP_BINDING_3"/>
    <property type="match status" value="1"/>
</dbReference>
<name>A0A016S7J0_9BILA</name>
<evidence type="ECO:0000256" key="7">
    <source>
        <dbReference type="ARBA" id="ARBA00023286"/>
    </source>
</evidence>
<evidence type="ECO:0000256" key="1">
    <source>
        <dbReference type="ARBA" id="ARBA00004141"/>
    </source>
</evidence>
<dbReference type="Gene3D" id="1.10.287.630">
    <property type="entry name" value="Helix hairpin bin"/>
    <property type="match status" value="1"/>
</dbReference>
<dbReference type="Pfam" id="PF00520">
    <property type="entry name" value="Ion_trans"/>
    <property type="match status" value="1"/>
</dbReference>
<dbReference type="AlphaFoldDB" id="A0A016S7J0"/>
<dbReference type="GO" id="GO:0005223">
    <property type="term" value="F:intracellularly cGMP-activated cation channel activity"/>
    <property type="evidence" value="ECO:0007669"/>
    <property type="project" value="TreeGrafter"/>
</dbReference>
<evidence type="ECO:0000313" key="10">
    <source>
        <dbReference type="EMBL" id="EYB86426.1"/>
    </source>
</evidence>
<keyword evidence="2" id="KW-0813">Transport</keyword>
<evidence type="ECO:0000259" key="9">
    <source>
        <dbReference type="PROSITE" id="PS50042"/>
    </source>
</evidence>
<feature type="transmembrane region" description="Helical" evidence="8">
    <location>
        <begin position="55"/>
        <end position="78"/>
    </location>
</feature>
<feature type="domain" description="Cyclic nucleotide-binding" evidence="9">
    <location>
        <begin position="422"/>
        <end position="527"/>
    </location>
</feature>
<evidence type="ECO:0000256" key="2">
    <source>
        <dbReference type="ARBA" id="ARBA00022448"/>
    </source>
</evidence>
<dbReference type="Pfam" id="PF00027">
    <property type="entry name" value="cNMP_binding"/>
    <property type="match status" value="1"/>
</dbReference>
<comment type="subcellular location">
    <subcellularLocation>
        <location evidence="1">Membrane</location>
        <topology evidence="1">Multi-pass membrane protein</topology>
    </subcellularLocation>
</comment>
<dbReference type="OrthoDB" id="421226at2759"/>
<accession>A0A016S7J0</accession>
<evidence type="ECO:0000256" key="4">
    <source>
        <dbReference type="ARBA" id="ARBA00022989"/>
    </source>
</evidence>
<keyword evidence="4 8" id="KW-1133">Transmembrane helix</keyword>
<dbReference type="InterPro" id="IPR018490">
    <property type="entry name" value="cNMP-bd_dom_sf"/>
</dbReference>
<keyword evidence="6 8" id="KW-0472">Membrane</keyword>
<proteinExistence type="predicted"/>
<dbReference type="GO" id="GO:0044877">
    <property type="term" value="F:protein-containing complex binding"/>
    <property type="evidence" value="ECO:0007669"/>
    <property type="project" value="TreeGrafter"/>
</dbReference>
<protein>
    <recommendedName>
        <fullName evidence="9">Cyclic nucleotide-binding domain-containing protein</fullName>
    </recommendedName>
</protein>
<keyword evidence="5" id="KW-0406">Ion transport</keyword>
<keyword evidence="11" id="KW-1185">Reference proteome</keyword>
<dbReference type="PANTHER" id="PTHR45638">
    <property type="entry name" value="CYCLIC NUCLEOTIDE-GATED CATION CHANNEL SUBUNIT A"/>
    <property type="match status" value="1"/>
</dbReference>
<evidence type="ECO:0000256" key="6">
    <source>
        <dbReference type="ARBA" id="ARBA00023136"/>
    </source>
</evidence>
<keyword evidence="7" id="KW-1071">Ligand-gated ion channel</keyword>
<dbReference type="InterPro" id="IPR005821">
    <property type="entry name" value="Ion_trans_dom"/>
</dbReference>
<dbReference type="SUPFAM" id="SSF51206">
    <property type="entry name" value="cAMP-binding domain-like"/>
    <property type="match status" value="1"/>
</dbReference>
<dbReference type="GO" id="GO:0030553">
    <property type="term" value="F:cGMP binding"/>
    <property type="evidence" value="ECO:0007669"/>
    <property type="project" value="TreeGrafter"/>
</dbReference>
<dbReference type="SMART" id="SM00100">
    <property type="entry name" value="cNMP"/>
    <property type="match status" value="1"/>
</dbReference>
<dbReference type="Proteomes" id="UP000024635">
    <property type="component" value="Unassembled WGS sequence"/>
</dbReference>
<evidence type="ECO:0000256" key="8">
    <source>
        <dbReference type="SAM" id="Phobius"/>
    </source>
</evidence>
<evidence type="ECO:0000313" key="11">
    <source>
        <dbReference type="Proteomes" id="UP000024635"/>
    </source>
</evidence>
<dbReference type="SUPFAM" id="SSF81324">
    <property type="entry name" value="Voltage-gated potassium channels"/>
    <property type="match status" value="1"/>
</dbReference>
<dbReference type="GO" id="GO:0005222">
    <property type="term" value="F:intracellularly cAMP-activated cation channel activity"/>
    <property type="evidence" value="ECO:0007669"/>
    <property type="project" value="TreeGrafter"/>
</dbReference>
<comment type="caution">
    <text evidence="10">The sequence shown here is derived from an EMBL/GenBank/DDBJ whole genome shotgun (WGS) entry which is preliminary data.</text>
</comment>
<dbReference type="GO" id="GO:0017071">
    <property type="term" value="C:intracellular cyclic nucleotide activated cation channel complex"/>
    <property type="evidence" value="ECO:0007669"/>
    <property type="project" value="TreeGrafter"/>
</dbReference>
<dbReference type="EMBL" id="JARK01001615">
    <property type="protein sequence ID" value="EYB86426.1"/>
    <property type="molecule type" value="Genomic_DNA"/>
</dbReference>
<dbReference type="InterPro" id="IPR050866">
    <property type="entry name" value="CNG_cation_channel"/>
</dbReference>
<dbReference type="Gene3D" id="2.60.120.10">
    <property type="entry name" value="Jelly Rolls"/>
    <property type="match status" value="1"/>
</dbReference>
<dbReference type="PANTHER" id="PTHR45638:SF14">
    <property type="entry name" value="CYCLIC NUCLEOTIDE-BINDING DOMAIN-CONTAINING PROTEIN"/>
    <property type="match status" value="1"/>
</dbReference>
<evidence type="ECO:0000256" key="3">
    <source>
        <dbReference type="ARBA" id="ARBA00022692"/>
    </source>
</evidence>
<dbReference type="CDD" id="cd00038">
    <property type="entry name" value="CAP_ED"/>
    <property type="match status" value="1"/>
</dbReference>
<evidence type="ECO:0000256" key="5">
    <source>
        <dbReference type="ARBA" id="ARBA00023065"/>
    </source>
</evidence>
<dbReference type="Gene3D" id="1.10.287.70">
    <property type="match status" value="1"/>
</dbReference>
<organism evidence="10 11">
    <name type="scientific">Ancylostoma ceylanicum</name>
    <dbReference type="NCBI Taxonomy" id="53326"/>
    <lineage>
        <taxon>Eukaryota</taxon>
        <taxon>Metazoa</taxon>
        <taxon>Ecdysozoa</taxon>
        <taxon>Nematoda</taxon>
        <taxon>Chromadorea</taxon>
        <taxon>Rhabditida</taxon>
        <taxon>Rhabditina</taxon>
        <taxon>Rhabditomorpha</taxon>
        <taxon>Strongyloidea</taxon>
        <taxon>Ancylostomatidae</taxon>
        <taxon>Ancylostomatinae</taxon>
        <taxon>Ancylostoma</taxon>
    </lineage>
</organism>
<dbReference type="InterPro" id="IPR014710">
    <property type="entry name" value="RmlC-like_jellyroll"/>
</dbReference>
<reference evidence="11" key="1">
    <citation type="journal article" date="2015" name="Nat. Genet.">
        <title>The genome and transcriptome of the zoonotic hookworm Ancylostoma ceylanicum identify infection-specific gene families.</title>
        <authorList>
            <person name="Schwarz E.M."/>
            <person name="Hu Y."/>
            <person name="Antoshechkin I."/>
            <person name="Miller M.M."/>
            <person name="Sternberg P.W."/>
            <person name="Aroian R.V."/>
        </authorList>
    </citation>
    <scope>NUCLEOTIDE SEQUENCE</scope>
    <source>
        <strain evidence="11">HY135</strain>
    </source>
</reference>
<dbReference type="InterPro" id="IPR000595">
    <property type="entry name" value="cNMP-bd_dom"/>
</dbReference>
<sequence length="617" mass="72603">MTSAARLLETAGGRAPRKSIVPFSEIDIENQFITWKNLQPTLVYDVSVNPKGAIYWYWSCVVSTACFYNLVFITILVFEDIRDGFYSQWITGNVICDMIYIVDMWFQSRIFFYEHGCRVTEMAETRRNYLSSTNFILDVFSIIPTDLFLFLQYDASLLRLNRLLKCYRLFENFDLAQGRLKQVFISLMKIIVSCTLIFHWNACAFYIISSFSDTTSWDEVNATFDDDDGWPWPYMPDKITDVHFADCSHFEQTCDYQQVYFDEEREAHLVDLWHYWENRTIKIGFSTFTKAYVLSMYWSAMTMTTLGEQPSPNETMQSVFEILDTVLGMVLFAGIMGSVGDLVAKANKVKADWQQRMDGLKQFMTYRNLHAEFQRRVLKYCEYEMAKQEKMTEEEMRDTLPPKLYTQVNKYMQWSILQSSPLFDSCEVPFLKDLATYLEPRDYGPGDVICARGELNKEMLIVSSGYLRLVDQNDLPLRTFREGDVVEDRTLVWFPNNRHRNRRKYDVISVGYSQVYILFRDDLLHVLRDYPVCRERIRVKAEYMQSSAGDLVEENCSMDCEMYEESTLEERLIAMRGVINVLEDNVNENYEKFKKNSSSFKSRLAALERFCRDMLIQ</sequence>
<dbReference type="GO" id="GO:0005886">
    <property type="term" value="C:plasma membrane"/>
    <property type="evidence" value="ECO:0007669"/>
    <property type="project" value="TreeGrafter"/>
</dbReference>
<gene>
    <name evidence="10" type="primary">Acey_s0279.g1201</name>
    <name evidence="10" type="synonym">Acey-cng-3</name>
    <name evidence="10" type="ORF">Y032_0279g1201</name>
</gene>
<keyword evidence="3 8" id="KW-0812">Transmembrane</keyword>